<evidence type="ECO:0000313" key="2">
    <source>
        <dbReference type="EMBL" id="EMI54915.1"/>
    </source>
</evidence>
<comment type="caution">
    <text evidence="2">The sequence shown here is derived from an EMBL/GenBank/DDBJ whole genome shotgun (WGS) entry which is preliminary data.</text>
</comment>
<organism evidence="2 3">
    <name type="scientific">Rhodopirellula sallentina SM41</name>
    <dbReference type="NCBI Taxonomy" id="1263870"/>
    <lineage>
        <taxon>Bacteria</taxon>
        <taxon>Pseudomonadati</taxon>
        <taxon>Planctomycetota</taxon>
        <taxon>Planctomycetia</taxon>
        <taxon>Pirellulales</taxon>
        <taxon>Pirellulaceae</taxon>
        <taxon>Rhodopirellula</taxon>
    </lineage>
</organism>
<dbReference type="EMBL" id="ANOH01000249">
    <property type="protein sequence ID" value="EMI54915.1"/>
    <property type="molecule type" value="Genomic_DNA"/>
</dbReference>
<evidence type="ECO:0000256" key="1">
    <source>
        <dbReference type="SAM" id="MobiDB-lite"/>
    </source>
</evidence>
<reference evidence="2 3" key="1">
    <citation type="journal article" date="2013" name="Mar. Genomics">
        <title>Expression of sulfatases in Rhodopirellula baltica and the diversity of sulfatases in the genus Rhodopirellula.</title>
        <authorList>
            <person name="Wegner C.E."/>
            <person name="Richter-Heitmann T."/>
            <person name="Klindworth A."/>
            <person name="Klockow C."/>
            <person name="Richter M."/>
            <person name="Achstetter T."/>
            <person name="Glockner F.O."/>
            <person name="Harder J."/>
        </authorList>
    </citation>
    <scope>NUCLEOTIDE SEQUENCE [LARGE SCALE GENOMIC DNA]</scope>
    <source>
        <strain evidence="2 3">SM41</strain>
    </source>
</reference>
<evidence type="ECO:0000313" key="3">
    <source>
        <dbReference type="Proteomes" id="UP000011885"/>
    </source>
</evidence>
<keyword evidence="3" id="KW-1185">Reference proteome</keyword>
<proteinExistence type="predicted"/>
<gene>
    <name evidence="2" type="ORF">RSSM_03644</name>
</gene>
<name>M5U0D0_9BACT</name>
<accession>M5U0D0</accession>
<protein>
    <submittedName>
        <fullName evidence="2">Uncharacterized protein</fullName>
    </submittedName>
</protein>
<feature type="region of interest" description="Disordered" evidence="1">
    <location>
        <begin position="48"/>
        <end position="77"/>
    </location>
</feature>
<dbReference type="Proteomes" id="UP000011885">
    <property type="component" value="Unassembled WGS sequence"/>
</dbReference>
<sequence>MQAKLSFIASSSGKQTLAEQTSVNIARIRSITASFHRESRMRFQVHVTDRDLNHAPKPISPPNVIRQPPSKCKACES</sequence>
<dbReference type="AlphaFoldDB" id="M5U0D0"/>